<protein>
    <submittedName>
        <fullName evidence="4">NmrA-like domain-containing protein 1</fullName>
    </submittedName>
</protein>
<evidence type="ECO:0000256" key="2">
    <source>
        <dbReference type="ARBA" id="ARBA00022857"/>
    </source>
</evidence>
<proteinExistence type="inferred from homology"/>
<dbReference type="InterPro" id="IPR036291">
    <property type="entry name" value="NAD(P)-bd_dom_sf"/>
</dbReference>
<evidence type="ECO:0000256" key="1">
    <source>
        <dbReference type="ARBA" id="ARBA00006328"/>
    </source>
</evidence>
<dbReference type="AlphaFoldDB" id="A0A9W8EAV7"/>
<dbReference type="Proteomes" id="UP001151582">
    <property type="component" value="Unassembled WGS sequence"/>
</dbReference>
<dbReference type="Gene3D" id="3.90.25.10">
    <property type="entry name" value="UDP-galactose 4-epimerase, domain 1"/>
    <property type="match status" value="1"/>
</dbReference>
<evidence type="ECO:0000313" key="4">
    <source>
        <dbReference type="EMBL" id="KAJ1972768.1"/>
    </source>
</evidence>
<dbReference type="GO" id="GO:0005634">
    <property type="term" value="C:nucleus"/>
    <property type="evidence" value="ECO:0007669"/>
    <property type="project" value="TreeGrafter"/>
</dbReference>
<dbReference type="InterPro" id="IPR008030">
    <property type="entry name" value="NmrA-like"/>
</dbReference>
<dbReference type="Pfam" id="PF05368">
    <property type="entry name" value="NmrA"/>
    <property type="match status" value="1"/>
</dbReference>
<evidence type="ECO:0000313" key="5">
    <source>
        <dbReference type="Proteomes" id="UP001151582"/>
    </source>
</evidence>
<dbReference type="EMBL" id="JANBQB010000970">
    <property type="protein sequence ID" value="KAJ1972768.1"/>
    <property type="molecule type" value="Genomic_DNA"/>
</dbReference>
<dbReference type="CDD" id="cd05251">
    <property type="entry name" value="NmrA_like_SDR_a"/>
    <property type="match status" value="1"/>
</dbReference>
<evidence type="ECO:0000259" key="3">
    <source>
        <dbReference type="Pfam" id="PF05368"/>
    </source>
</evidence>
<dbReference type="InterPro" id="IPR051164">
    <property type="entry name" value="NmrA-like_oxidored"/>
</dbReference>
<dbReference type="SUPFAM" id="SSF51735">
    <property type="entry name" value="NAD(P)-binding Rossmann-fold domains"/>
    <property type="match status" value="1"/>
</dbReference>
<feature type="domain" description="NmrA-like" evidence="3">
    <location>
        <begin position="4"/>
        <end position="283"/>
    </location>
</feature>
<accession>A0A9W8EAV7</accession>
<keyword evidence="5" id="KW-1185">Reference proteome</keyword>
<sequence>MDKKHYVAVVGATGKQGGSVARYLAQYTPFEVRGLTRNPNSKAAQELKRLGIEVFQCDIDEPASLDRALEGMYGFFITTDYYQPETLANPQHEIEQGKRMADAAKRAQIKHVIHSSLPSTSQISQGKYNDVYHFDNKAKITDYLYSLSLPVTVVRYGFYMSNWVDMPQTFQPDPNTAGGYCVGVPVSSQTQVPLFDTVDDGGSCVGYCFLNPRETIGKTYDLAYSYKSFDQMAQIMSKRAGVPIRAVQLDEQAIAQHPLYQNHEILRMFQFFSEYHQFTDESLYKTRETFGGLTEFGAYLTQIEWKLK</sequence>
<gene>
    <name evidence="4" type="primary">NMRAL1</name>
    <name evidence="4" type="ORF">H4R34_005297</name>
</gene>
<dbReference type="PANTHER" id="PTHR42748">
    <property type="entry name" value="NITROGEN METABOLITE REPRESSION PROTEIN NMRA FAMILY MEMBER"/>
    <property type="match status" value="1"/>
</dbReference>
<name>A0A9W8EAV7_9FUNG</name>
<reference evidence="4" key="1">
    <citation type="submission" date="2022-07" db="EMBL/GenBank/DDBJ databases">
        <title>Phylogenomic reconstructions and comparative analyses of Kickxellomycotina fungi.</title>
        <authorList>
            <person name="Reynolds N.K."/>
            <person name="Stajich J.E."/>
            <person name="Barry K."/>
            <person name="Grigoriev I.V."/>
            <person name="Crous P."/>
            <person name="Smith M.E."/>
        </authorList>
    </citation>
    <scope>NUCLEOTIDE SEQUENCE</scope>
    <source>
        <strain evidence="4">RSA 567</strain>
    </source>
</reference>
<dbReference type="PANTHER" id="PTHR42748:SF7">
    <property type="entry name" value="NMRA LIKE REDOX SENSOR 1-RELATED"/>
    <property type="match status" value="1"/>
</dbReference>
<dbReference type="Gene3D" id="3.40.50.720">
    <property type="entry name" value="NAD(P)-binding Rossmann-like Domain"/>
    <property type="match status" value="1"/>
</dbReference>
<comment type="similarity">
    <text evidence="1">Belongs to the NmrA-type oxidoreductase family.</text>
</comment>
<organism evidence="4 5">
    <name type="scientific">Dimargaris verticillata</name>
    <dbReference type="NCBI Taxonomy" id="2761393"/>
    <lineage>
        <taxon>Eukaryota</taxon>
        <taxon>Fungi</taxon>
        <taxon>Fungi incertae sedis</taxon>
        <taxon>Zoopagomycota</taxon>
        <taxon>Kickxellomycotina</taxon>
        <taxon>Dimargaritomycetes</taxon>
        <taxon>Dimargaritales</taxon>
        <taxon>Dimargaritaceae</taxon>
        <taxon>Dimargaris</taxon>
    </lineage>
</organism>
<keyword evidence="2" id="KW-0521">NADP</keyword>
<dbReference type="OrthoDB" id="3358371at2759"/>
<comment type="caution">
    <text evidence="4">The sequence shown here is derived from an EMBL/GenBank/DDBJ whole genome shotgun (WGS) entry which is preliminary data.</text>
</comment>